<feature type="domain" description="F-box" evidence="1">
    <location>
        <begin position="24"/>
        <end position="65"/>
    </location>
</feature>
<comment type="caution">
    <text evidence="2">The sequence shown here is derived from an EMBL/GenBank/DDBJ whole genome shotgun (WGS) entry which is preliminary data.</text>
</comment>
<dbReference type="PANTHER" id="PTHR35828">
    <property type="entry name" value="OS08G0203800 PROTEIN-RELATED"/>
    <property type="match status" value="1"/>
</dbReference>
<sequence length="443" mass="48309">MPVVTPVASLSHGMPEMETCSRIPYLPDEVISKILARVPDVESLFLCAVACKPWGRIVADPAFLRRSAALSSADGGGDRSSLVGFFLQRRTDDEVKKQFIWLPRSWKLPAFVPAPGSSALGSRTRLLTSFLRGGHDVLAGAKPLAARGGLLLLRLSPHPSMESADTDLHLCVCNILTGKWDLLPPIDAGDFFGGEAPQGYAVLTAADHGDAADPPLQPEDGYSTFFRVFVVGVDRLDGRVDLLALCSGEPDDWLLSILPLPEVEEGFSLHGCRGAEVFNGSAHWLLQDGLGRFATINVRISSGEVSKIHHHHDVRILRGDDSSALLCTSVVEEKKIQKTKLSILLPLRNNRVTMLTLEDEESPIIAEQDLPRRMDAVCAGDKNGNTMLVVGPSYPYDGYLLDLHSGSTTMVEDRGRSLDYKTAVLFDINMVEFMQGRLACVRQ</sequence>
<dbReference type="InterPro" id="IPR036047">
    <property type="entry name" value="F-box-like_dom_sf"/>
</dbReference>
<dbReference type="SUPFAM" id="SSF81383">
    <property type="entry name" value="F-box domain"/>
    <property type="match status" value="1"/>
</dbReference>
<dbReference type="EMBL" id="JACEFO010002380">
    <property type="protein sequence ID" value="KAF8662577.1"/>
    <property type="molecule type" value="Genomic_DNA"/>
</dbReference>
<dbReference type="OrthoDB" id="603189at2759"/>
<protein>
    <recommendedName>
        <fullName evidence="1">F-box domain-containing protein</fullName>
    </recommendedName>
</protein>
<evidence type="ECO:0000313" key="2">
    <source>
        <dbReference type="EMBL" id="KAF8662577.1"/>
    </source>
</evidence>
<evidence type="ECO:0000259" key="1">
    <source>
        <dbReference type="Pfam" id="PF12937"/>
    </source>
</evidence>
<proteinExistence type="predicted"/>
<accession>A0A835E166</accession>
<name>A0A835E166_9POAL</name>
<dbReference type="InterPro" id="IPR001810">
    <property type="entry name" value="F-box_dom"/>
</dbReference>
<evidence type="ECO:0000313" key="3">
    <source>
        <dbReference type="Proteomes" id="UP000636709"/>
    </source>
</evidence>
<organism evidence="2 3">
    <name type="scientific">Digitaria exilis</name>
    <dbReference type="NCBI Taxonomy" id="1010633"/>
    <lineage>
        <taxon>Eukaryota</taxon>
        <taxon>Viridiplantae</taxon>
        <taxon>Streptophyta</taxon>
        <taxon>Embryophyta</taxon>
        <taxon>Tracheophyta</taxon>
        <taxon>Spermatophyta</taxon>
        <taxon>Magnoliopsida</taxon>
        <taxon>Liliopsida</taxon>
        <taxon>Poales</taxon>
        <taxon>Poaceae</taxon>
        <taxon>PACMAD clade</taxon>
        <taxon>Panicoideae</taxon>
        <taxon>Panicodae</taxon>
        <taxon>Paniceae</taxon>
        <taxon>Anthephorinae</taxon>
        <taxon>Digitaria</taxon>
    </lineage>
</organism>
<gene>
    <name evidence="2" type="ORF">HU200_056177</name>
</gene>
<reference evidence="2" key="1">
    <citation type="submission" date="2020-07" db="EMBL/GenBank/DDBJ databases">
        <title>Genome sequence and genetic diversity analysis of an under-domesticated orphan crop, white fonio (Digitaria exilis).</title>
        <authorList>
            <person name="Bennetzen J.L."/>
            <person name="Chen S."/>
            <person name="Ma X."/>
            <person name="Wang X."/>
            <person name="Yssel A.E.J."/>
            <person name="Chaluvadi S.R."/>
            <person name="Johnson M."/>
            <person name="Gangashetty P."/>
            <person name="Hamidou F."/>
            <person name="Sanogo M.D."/>
            <person name="Zwaenepoel A."/>
            <person name="Wallace J."/>
            <person name="Van De Peer Y."/>
            <person name="Van Deynze A."/>
        </authorList>
    </citation>
    <scope>NUCLEOTIDE SEQUENCE</scope>
    <source>
        <tissue evidence="2">Leaves</tissue>
    </source>
</reference>
<dbReference type="AlphaFoldDB" id="A0A835E166"/>
<dbReference type="PANTHER" id="PTHR35828:SF25">
    <property type="entry name" value="OS08G0203800 PROTEIN"/>
    <property type="match status" value="1"/>
</dbReference>
<keyword evidence="3" id="KW-1185">Reference proteome</keyword>
<dbReference type="Pfam" id="PF12937">
    <property type="entry name" value="F-box-like"/>
    <property type="match status" value="1"/>
</dbReference>
<dbReference type="Proteomes" id="UP000636709">
    <property type="component" value="Unassembled WGS sequence"/>
</dbReference>